<comment type="caution">
    <text evidence="1">The sequence shown here is derived from an EMBL/GenBank/DDBJ whole genome shotgun (WGS) entry which is preliminary data.</text>
</comment>
<gene>
    <name evidence="1" type="ORF">OSCT_2279</name>
</gene>
<evidence type="ECO:0008006" key="3">
    <source>
        <dbReference type="Google" id="ProtNLM"/>
    </source>
</evidence>
<protein>
    <recommendedName>
        <fullName evidence="3">ABC-type phosphate/phosphonate transport system periplasmic component-like protein</fullName>
    </recommendedName>
</protein>
<proteinExistence type="predicted"/>
<dbReference type="AlphaFoldDB" id="E1IG15"/>
<reference evidence="1 2" key="1">
    <citation type="journal article" date="2011" name="J. Bacteriol.">
        <title>Draft genome sequence of the anoxygenic filamentous phototrophic bacterium Oscillochloris trichoides subsp. DG-6.</title>
        <authorList>
            <person name="Kuznetsov B.B."/>
            <person name="Ivanovsky R.N."/>
            <person name="Keppen O.I."/>
            <person name="Sukhacheva M.V."/>
            <person name="Bumazhkin B.K."/>
            <person name="Patutina E.O."/>
            <person name="Beletsky A.V."/>
            <person name="Mardanov A.V."/>
            <person name="Baslerov R.V."/>
            <person name="Panteleeva A.N."/>
            <person name="Kolganova T.V."/>
            <person name="Ravin N.V."/>
            <person name="Skryabin K.G."/>
        </authorList>
    </citation>
    <scope>NUCLEOTIDE SEQUENCE [LARGE SCALE GENOMIC DNA]</scope>
    <source>
        <strain evidence="1 2">DG-6</strain>
    </source>
</reference>
<name>E1IG15_9CHLR</name>
<evidence type="ECO:0000313" key="2">
    <source>
        <dbReference type="Proteomes" id="UP000054010"/>
    </source>
</evidence>
<dbReference type="HOGENOM" id="CLU_097531_0_0_0"/>
<dbReference type="STRING" id="765420.OSCT_2279"/>
<dbReference type="Pfam" id="PF12974">
    <property type="entry name" value="Phosphonate-bd"/>
    <property type="match status" value="1"/>
</dbReference>
<dbReference type="OrthoDB" id="34246at2"/>
<organism evidence="1 2">
    <name type="scientific">Oscillochloris trichoides DG-6</name>
    <dbReference type="NCBI Taxonomy" id="765420"/>
    <lineage>
        <taxon>Bacteria</taxon>
        <taxon>Bacillati</taxon>
        <taxon>Chloroflexota</taxon>
        <taxon>Chloroflexia</taxon>
        <taxon>Chloroflexales</taxon>
        <taxon>Chloroflexineae</taxon>
        <taxon>Oscillochloridaceae</taxon>
        <taxon>Oscillochloris</taxon>
    </lineage>
</organism>
<dbReference type="eggNOG" id="COG3221">
    <property type="taxonomic scope" value="Bacteria"/>
</dbReference>
<evidence type="ECO:0000313" key="1">
    <source>
        <dbReference type="EMBL" id="EFO79904.1"/>
    </source>
</evidence>
<sequence length="241" mass="26905">MANIKLMVCPHDTVRNPDGWYRLVQFLTSRYELSLRFEMSLDFTEFREGMPHADLVYANPSDAIKLIDQHGMKPLMRAADTYDEALIVTGPDGDLPDISAINGAMVASVENLLPTRIALKCMEGKGIKPAGILHRDSWLSVVRSVWNGEAPFGIVYRDAYQELSQQGRDMVRVIGETEERSAFHMFVARPVLYQDLTMLLPALTEMHNDPDGGSILKEISVPAWTTVPDDALAKMRALVNG</sequence>
<dbReference type="EMBL" id="ADVR01000097">
    <property type="protein sequence ID" value="EFO79904.1"/>
    <property type="molecule type" value="Genomic_DNA"/>
</dbReference>
<keyword evidence="2" id="KW-1185">Reference proteome</keyword>
<accession>E1IG15</accession>
<dbReference type="Proteomes" id="UP000054010">
    <property type="component" value="Unassembled WGS sequence"/>
</dbReference>